<gene>
    <name evidence="3" type="ORF">IC620_01205</name>
</gene>
<dbReference type="AlphaFoldDB" id="A0A926RSD2"/>
<dbReference type="Gene3D" id="1.10.10.10">
    <property type="entry name" value="Winged helix-like DNA-binding domain superfamily/Winged helix DNA-binding domain"/>
    <property type="match status" value="2"/>
</dbReference>
<protein>
    <submittedName>
        <fullName evidence="3">Ltp family lipoprotein</fullName>
    </submittedName>
</protein>
<dbReference type="EMBL" id="JACXAH010000002">
    <property type="protein sequence ID" value="MBD1370980.1"/>
    <property type="molecule type" value="Genomic_DNA"/>
</dbReference>
<keyword evidence="3" id="KW-0449">Lipoprotein</keyword>
<proteinExistence type="predicted"/>
<organism evidence="3 4">
    <name type="scientific">Polycladospora coralii</name>
    <dbReference type="NCBI Taxonomy" id="2771432"/>
    <lineage>
        <taxon>Bacteria</taxon>
        <taxon>Bacillati</taxon>
        <taxon>Bacillota</taxon>
        <taxon>Bacilli</taxon>
        <taxon>Bacillales</taxon>
        <taxon>Thermoactinomycetaceae</taxon>
        <taxon>Polycladospora</taxon>
    </lineage>
</organism>
<comment type="caution">
    <text evidence="3">The sequence shown here is derived from an EMBL/GenBank/DDBJ whole genome shotgun (WGS) entry which is preliminary data.</text>
</comment>
<feature type="region of interest" description="Disordered" evidence="1">
    <location>
        <begin position="1"/>
        <end position="45"/>
    </location>
</feature>
<accession>A0A926RSD2</accession>
<keyword evidence="4" id="KW-1185">Reference proteome</keyword>
<reference evidence="3" key="1">
    <citation type="submission" date="2020-09" db="EMBL/GenBank/DDBJ databases">
        <title>A novel bacterium of genus Hazenella, isolated from South China Sea.</title>
        <authorList>
            <person name="Huang H."/>
            <person name="Mo K."/>
            <person name="Hu Y."/>
        </authorList>
    </citation>
    <scope>NUCLEOTIDE SEQUENCE</scope>
    <source>
        <strain evidence="3">IB182357</strain>
    </source>
</reference>
<dbReference type="Proteomes" id="UP000661691">
    <property type="component" value="Unassembled WGS sequence"/>
</dbReference>
<evidence type="ECO:0000313" key="3">
    <source>
        <dbReference type="EMBL" id="MBD1370980.1"/>
    </source>
</evidence>
<dbReference type="InterPro" id="IPR011434">
    <property type="entry name" value="Ltp-like_HTH"/>
</dbReference>
<dbReference type="Pfam" id="PF07553">
    <property type="entry name" value="Lipoprotein_Ltp"/>
    <property type="match status" value="2"/>
</dbReference>
<evidence type="ECO:0000259" key="2">
    <source>
        <dbReference type="Pfam" id="PF07553"/>
    </source>
</evidence>
<name>A0A926RSD2_9BACL</name>
<evidence type="ECO:0000313" key="4">
    <source>
        <dbReference type="Proteomes" id="UP000661691"/>
    </source>
</evidence>
<feature type="domain" description="Putative host cell surface-exposed lipoprotein Ltp-like HTH region" evidence="2">
    <location>
        <begin position="91"/>
        <end position="134"/>
    </location>
</feature>
<sequence length="138" mass="15210">MVACTAAIMGDDEPNSTPTTSSENKKEEPASTEETKKEEPKLSVSEENALKKANSYIDYMAFSKSGLIKQLEFDGFSKEDATKAVESIEVDWKEQAGLKAKSYLDTMSFSRSGLIKQLEFDGFTKEQANYGADQVGLK</sequence>
<feature type="compositionally biased region" description="Basic and acidic residues" evidence="1">
    <location>
        <begin position="23"/>
        <end position="41"/>
    </location>
</feature>
<dbReference type="InterPro" id="IPR036388">
    <property type="entry name" value="WH-like_DNA-bd_sf"/>
</dbReference>
<feature type="domain" description="Putative host cell surface-exposed lipoprotein Ltp-like HTH region" evidence="2">
    <location>
        <begin position="46"/>
        <end position="87"/>
    </location>
</feature>
<evidence type="ECO:0000256" key="1">
    <source>
        <dbReference type="SAM" id="MobiDB-lite"/>
    </source>
</evidence>